<dbReference type="PANTHER" id="PTHR11439:SF467">
    <property type="entry name" value="INTEGRASE CATALYTIC DOMAIN-CONTAINING PROTEIN"/>
    <property type="match status" value="1"/>
</dbReference>
<dbReference type="PANTHER" id="PTHR11439">
    <property type="entry name" value="GAG-POL-RELATED RETROTRANSPOSON"/>
    <property type="match status" value="1"/>
</dbReference>
<reference evidence="1" key="1">
    <citation type="submission" date="2023-08" db="EMBL/GenBank/DDBJ databases">
        <authorList>
            <person name="Chen Y."/>
            <person name="Shah S."/>
            <person name="Dougan E. K."/>
            <person name="Thang M."/>
            <person name="Chan C."/>
        </authorList>
    </citation>
    <scope>NUCLEOTIDE SEQUENCE</scope>
</reference>
<dbReference type="EMBL" id="CAUJNA010001868">
    <property type="protein sequence ID" value="CAJ1389407.1"/>
    <property type="molecule type" value="Genomic_DNA"/>
</dbReference>
<organism evidence="1 2">
    <name type="scientific">Effrenium voratum</name>
    <dbReference type="NCBI Taxonomy" id="2562239"/>
    <lineage>
        <taxon>Eukaryota</taxon>
        <taxon>Sar</taxon>
        <taxon>Alveolata</taxon>
        <taxon>Dinophyceae</taxon>
        <taxon>Suessiales</taxon>
        <taxon>Symbiodiniaceae</taxon>
        <taxon>Effrenium</taxon>
    </lineage>
</organism>
<gene>
    <name evidence="1" type="ORF">EVOR1521_LOCUS15030</name>
</gene>
<dbReference type="AlphaFoldDB" id="A0AA36N4Q0"/>
<comment type="caution">
    <text evidence="1">The sequence shown here is derived from an EMBL/GenBank/DDBJ whole genome shotgun (WGS) entry which is preliminary data.</text>
</comment>
<keyword evidence="2" id="KW-1185">Reference proteome</keyword>
<sequence>MLELWKDGPQIKRLLGPAEHQPGRRRLDVCPGYTIFIGNYRRCNGFRRSAKLSEPAAGSASVRMIRLVTPPDMDETRMSDLTAGEDEFLGMIQEVEDESYAVLMVEREDDESFFDAHEPAVEEIGQATVMAMDLQGDNFETEDETYQVNMVMDEEMDHGGIIMKDAQGNIIQQSGMRKVNFAMMGKDGNFVEKFIVGKVKHPILCAGRLLRSGWEMRRSGDLNLWHKQGVEIPLEMKKNSLQVVAEICSVETENNEHEEEWNTVEVCVLEGFLYASFKELEKISGTFDWKARMTFMKTKDGKWMQVENVTTISVVAPVKMKGYFKVDSEVPVARAAIRCHEEEAAAEEHAGHRKEVEIVRPSLEQQNEHNLTHYPFAGWCQACLSTRAKEEVHKRDVKKDVESSKTVISFDFGYTYVDDYGNEKSPDKVKDADEQYGAVLYIADHHTKAVHAVPVMSKGAHNLKLMVEELVRFGMQVAGGDPVIYQSDGERYYAEEQAQVTVLGSSHVYPWSFRHASWLINRYLLEKERKTSYEVWSGRKYQGKICLFGESVMYRLHIVLTPGRIGTDLVIVKGLPWNYSASGVLMKKVGPRRRIAAAADAAEEDEKAELDNTEGTKDIAKKADVKIGNYKKTPARSDLGKRDGSAELSEAETSEFRSIVGKMLYIGGERPDCQFAINALAAWMSKPTKTAWRHAEHLASYLVGAEFYRLLIKSSRCGKSMLDMREMQEIEVKKVHLMEVVADSDYAGDQNSRKSITSFQVFLDGNQKPEKHLTFKR</sequence>
<evidence type="ECO:0000313" key="1">
    <source>
        <dbReference type="EMBL" id="CAJ1389407.1"/>
    </source>
</evidence>
<name>A0AA36N4Q0_9DINO</name>
<protein>
    <recommendedName>
        <fullName evidence="3">Integrase catalytic domain-containing protein</fullName>
    </recommendedName>
</protein>
<proteinExistence type="predicted"/>
<evidence type="ECO:0000313" key="2">
    <source>
        <dbReference type="Proteomes" id="UP001178507"/>
    </source>
</evidence>
<dbReference type="Proteomes" id="UP001178507">
    <property type="component" value="Unassembled WGS sequence"/>
</dbReference>
<evidence type="ECO:0008006" key="3">
    <source>
        <dbReference type="Google" id="ProtNLM"/>
    </source>
</evidence>
<accession>A0AA36N4Q0</accession>